<dbReference type="GO" id="GO:0005886">
    <property type="term" value="C:plasma membrane"/>
    <property type="evidence" value="ECO:0007669"/>
    <property type="project" value="UniProtKB-SubCell"/>
</dbReference>
<comment type="caution">
    <text evidence="9">The sequence shown here is derived from an EMBL/GenBank/DDBJ whole genome shotgun (WGS) entry which is preliminary data.</text>
</comment>
<evidence type="ECO:0000256" key="8">
    <source>
        <dbReference type="SAM" id="Phobius"/>
    </source>
</evidence>
<evidence type="ECO:0000256" key="4">
    <source>
        <dbReference type="ARBA" id="ARBA00022692"/>
    </source>
</evidence>
<dbReference type="OrthoDB" id="9975554at2759"/>
<keyword evidence="4 8" id="KW-0812">Transmembrane</keyword>
<dbReference type="InterPro" id="IPR000725">
    <property type="entry name" value="Olfact_rcpt"/>
</dbReference>
<dbReference type="Pfam" id="PF13853">
    <property type="entry name" value="7tm_4"/>
    <property type="match status" value="1"/>
</dbReference>
<feature type="transmembrane region" description="Helical" evidence="8">
    <location>
        <begin position="82"/>
        <end position="100"/>
    </location>
</feature>
<evidence type="ECO:0000256" key="3">
    <source>
        <dbReference type="ARBA" id="ARBA00022606"/>
    </source>
</evidence>
<evidence type="ECO:0000256" key="1">
    <source>
        <dbReference type="ARBA" id="ARBA00004651"/>
    </source>
</evidence>
<reference evidence="9" key="1">
    <citation type="journal article" date="2023" name="DNA Res.">
        <title>Chromosome-level genome assembly of Phrynocephalus forsythii using third-generation DNA sequencing and Hi-C analysis.</title>
        <authorList>
            <person name="Qi Y."/>
            <person name="Zhao W."/>
            <person name="Zhao Y."/>
            <person name="Niu C."/>
            <person name="Cao S."/>
            <person name="Zhang Y."/>
        </authorList>
    </citation>
    <scope>NUCLEOTIDE SEQUENCE</scope>
    <source>
        <tissue evidence="9">Muscle</tissue>
    </source>
</reference>
<dbReference type="EMBL" id="JAPFRF010000019">
    <property type="protein sequence ID" value="KAJ7307153.1"/>
    <property type="molecule type" value="Genomic_DNA"/>
</dbReference>
<evidence type="ECO:0000256" key="2">
    <source>
        <dbReference type="ARBA" id="ARBA00022475"/>
    </source>
</evidence>
<keyword evidence="2" id="KW-1003">Cell membrane</keyword>
<dbReference type="SUPFAM" id="SSF81321">
    <property type="entry name" value="Family A G protein-coupled receptor-like"/>
    <property type="match status" value="1"/>
</dbReference>
<name>A0A9Q0XB76_9SAUR</name>
<evidence type="ECO:0000313" key="10">
    <source>
        <dbReference type="Proteomes" id="UP001142489"/>
    </source>
</evidence>
<gene>
    <name evidence="9" type="ORF">JRQ81_009137</name>
</gene>
<sequence length="160" mass="17658">MAYDHYLAIHSTIISTKVHIKLAISCCICGLIVPIVEIILVSKLLFCGPNKVLHIFCNFPPLLSLACTNTSINVLVDFTIDAFKILATFSLILTSYLLMIKAIPYMGRMEGSILHMCGTPLGGADFLWKHSVHVCPSDEKLLLELRQGSGRLVCCHDPFP</sequence>
<comment type="subcellular location">
    <subcellularLocation>
        <location evidence="1">Cell membrane</location>
        <topology evidence="1">Multi-pass membrane protein</topology>
    </subcellularLocation>
</comment>
<dbReference type="GO" id="GO:0004984">
    <property type="term" value="F:olfactory receptor activity"/>
    <property type="evidence" value="ECO:0007669"/>
    <property type="project" value="InterPro"/>
</dbReference>
<protein>
    <submittedName>
        <fullName evidence="9">Uncharacterized protein</fullName>
    </submittedName>
</protein>
<keyword evidence="6 8" id="KW-0472">Membrane</keyword>
<proteinExistence type="predicted"/>
<keyword evidence="3" id="KW-0716">Sensory transduction</keyword>
<evidence type="ECO:0000313" key="9">
    <source>
        <dbReference type="EMBL" id="KAJ7307153.1"/>
    </source>
</evidence>
<keyword evidence="7" id="KW-0807">Transducer</keyword>
<keyword evidence="5 8" id="KW-1133">Transmembrane helix</keyword>
<evidence type="ECO:0000256" key="7">
    <source>
        <dbReference type="ARBA" id="ARBA00023224"/>
    </source>
</evidence>
<dbReference type="Proteomes" id="UP001142489">
    <property type="component" value="Unassembled WGS sequence"/>
</dbReference>
<accession>A0A9Q0XB76</accession>
<dbReference type="PANTHER" id="PTHR26453">
    <property type="entry name" value="OLFACTORY RECEPTOR"/>
    <property type="match status" value="1"/>
</dbReference>
<evidence type="ECO:0000256" key="5">
    <source>
        <dbReference type="ARBA" id="ARBA00022989"/>
    </source>
</evidence>
<dbReference type="AlphaFoldDB" id="A0A9Q0XB76"/>
<evidence type="ECO:0000256" key="6">
    <source>
        <dbReference type="ARBA" id="ARBA00023136"/>
    </source>
</evidence>
<dbReference type="GO" id="GO:0007186">
    <property type="term" value="P:G protein-coupled receptor signaling pathway"/>
    <property type="evidence" value="ECO:0007669"/>
    <property type="project" value="InterPro"/>
</dbReference>
<keyword evidence="10" id="KW-1185">Reference proteome</keyword>
<organism evidence="9 10">
    <name type="scientific">Phrynocephalus forsythii</name>
    <dbReference type="NCBI Taxonomy" id="171643"/>
    <lineage>
        <taxon>Eukaryota</taxon>
        <taxon>Metazoa</taxon>
        <taxon>Chordata</taxon>
        <taxon>Craniata</taxon>
        <taxon>Vertebrata</taxon>
        <taxon>Euteleostomi</taxon>
        <taxon>Lepidosauria</taxon>
        <taxon>Squamata</taxon>
        <taxon>Bifurcata</taxon>
        <taxon>Unidentata</taxon>
        <taxon>Episquamata</taxon>
        <taxon>Toxicofera</taxon>
        <taxon>Iguania</taxon>
        <taxon>Acrodonta</taxon>
        <taxon>Agamidae</taxon>
        <taxon>Agaminae</taxon>
        <taxon>Phrynocephalus</taxon>
    </lineage>
</organism>
<feature type="transmembrane region" description="Helical" evidence="8">
    <location>
        <begin position="20"/>
        <end position="40"/>
    </location>
</feature>